<dbReference type="EC" id="1.1.1.100" evidence="3"/>
<dbReference type="PANTHER" id="PTHR42898:SF6">
    <property type="entry name" value="NADP-DEPENDENT MANNITOL DEHYDROGENASE"/>
    <property type="match status" value="1"/>
</dbReference>
<dbReference type="PRINTS" id="PR00081">
    <property type="entry name" value="GDHRDH"/>
</dbReference>
<dbReference type="GO" id="GO:0004316">
    <property type="term" value="F:3-oxoacyl-[acyl-carrier-protein] reductase (NADPH) activity"/>
    <property type="evidence" value="ECO:0007669"/>
    <property type="project" value="UniProtKB-EC"/>
</dbReference>
<keyword evidence="2 3" id="KW-0560">Oxidoreductase</keyword>
<comment type="similarity">
    <text evidence="1">Belongs to the short-chain dehydrogenases/reductases (SDR) family.</text>
</comment>
<protein>
    <submittedName>
        <fullName evidence="3">3-oxoacyl-[acyl-carrier protein] reductase</fullName>
        <ecNumber evidence="3">1.1.1.100</ecNumber>
    </submittedName>
</protein>
<evidence type="ECO:0000256" key="2">
    <source>
        <dbReference type="ARBA" id="ARBA00023002"/>
    </source>
</evidence>
<dbReference type="AlphaFoldDB" id="A0A6J4HHT7"/>
<dbReference type="SUPFAM" id="SSF51735">
    <property type="entry name" value="NAD(P)-binding Rossmann-fold domains"/>
    <property type="match status" value="1"/>
</dbReference>
<dbReference type="Pfam" id="PF13561">
    <property type="entry name" value="adh_short_C2"/>
    <property type="match status" value="1"/>
</dbReference>
<dbReference type="InterPro" id="IPR002347">
    <property type="entry name" value="SDR_fam"/>
</dbReference>
<evidence type="ECO:0000256" key="1">
    <source>
        <dbReference type="ARBA" id="ARBA00006484"/>
    </source>
</evidence>
<dbReference type="PRINTS" id="PR00080">
    <property type="entry name" value="SDRFAMILY"/>
</dbReference>
<dbReference type="NCBIfam" id="NF005559">
    <property type="entry name" value="PRK07231.1"/>
    <property type="match status" value="1"/>
</dbReference>
<dbReference type="InterPro" id="IPR020904">
    <property type="entry name" value="Sc_DH/Rdtase_CS"/>
</dbReference>
<proteinExistence type="inferred from homology"/>
<dbReference type="InterPro" id="IPR036291">
    <property type="entry name" value="NAD(P)-bd_dom_sf"/>
</dbReference>
<dbReference type="PANTHER" id="PTHR42898">
    <property type="entry name" value="TROPINONE REDUCTASE"/>
    <property type="match status" value="1"/>
</dbReference>
<dbReference type="NCBIfam" id="NF006693">
    <property type="entry name" value="PRK09242.1"/>
    <property type="match status" value="1"/>
</dbReference>
<dbReference type="FunFam" id="3.40.50.720:FF:000084">
    <property type="entry name" value="Short-chain dehydrogenase reductase"/>
    <property type="match status" value="1"/>
</dbReference>
<gene>
    <name evidence="3" type="ORF">AVDCRST_MAG95-723</name>
</gene>
<dbReference type="InterPro" id="IPR045000">
    <property type="entry name" value="TR"/>
</dbReference>
<sequence>MNNNPELNARWSLRGQRALVTGGTKGIGRAIAEELLALGAEVLIVARKQPEIEELLNEWQAQQWPAWGLAADMSVSEDRIKVADAIQNRWGNLNILVNNVGTNIRKKTTAYSAKEYELLMNTNLTSAFHLSQLLYPALKQSGQGNVVFISSVSGLKHLRTGAIYAMTKAAMIQLTKNLAVEWAPDRIRVNALAPWYIRTPLADAVLQNEAYLQDVLARTPMGRVGEPAEVAAAAAFLCMPAASYITGQCLAVDGGFSVYGF</sequence>
<organism evidence="3">
    <name type="scientific">uncultured Adhaeribacter sp</name>
    <dbReference type="NCBI Taxonomy" id="448109"/>
    <lineage>
        <taxon>Bacteria</taxon>
        <taxon>Pseudomonadati</taxon>
        <taxon>Bacteroidota</taxon>
        <taxon>Cytophagia</taxon>
        <taxon>Cytophagales</taxon>
        <taxon>Hymenobacteraceae</taxon>
        <taxon>Adhaeribacter</taxon>
        <taxon>environmental samples</taxon>
    </lineage>
</organism>
<name>A0A6J4HHT7_9BACT</name>
<evidence type="ECO:0000313" key="3">
    <source>
        <dbReference type="EMBL" id="CAA9225026.1"/>
    </source>
</evidence>
<dbReference type="EMBL" id="CADCTJ010000225">
    <property type="protein sequence ID" value="CAA9225026.1"/>
    <property type="molecule type" value="Genomic_DNA"/>
</dbReference>
<accession>A0A6J4HHT7</accession>
<dbReference type="PROSITE" id="PS00061">
    <property type="entry name" value="ADH_SHORT"/>
    <property type="match status" value="1"/>
</dbReference>
<dbReference type="Gene3D" id="3.40.50.720">
    <property type="entry name" value="NAD(P)-binding Rossmann-like Domain"/>
    <property type="match status" value="1"/>
</dbReference>
<reference evidence="3" key="1">
    <citation type="submission" date="2020-02" db="EMBL/GenBank/DDBJ databases">
        <authorList>
            <person name="Meier V. D."/>
        </authorList>
    </citation>
    <scope>NUCLEOTIDE SEQUENCE</scope>
    <source>
        <strain evidence="3">AVDCRST_MAG95</strain>
    </source>
</reference>